<dbReference type="EMBL" id="ML996693">
    <property type="protein sequence ID" value="KAF2401529.1"/>
    <property type="molecule type" value="Genomic_DNA"/>
</dbReference>
<proteinExistence type="predicted"/>
<keyword evidence="2" id="KW-1185">Reference proteome</keyword>
<accession>A0A6G1I0C9</accession>
<name>A0A6G1I0C9_9PEZI</name>
<dbReference type="AlphaFoldDB" id="A0A6G1I0C9"/>
<evidence type="ECO:0000313" key="1">
    <source>
        <dbReference type="EMBL" id="KAF2401529.1"/>
    </source>
</evidence>
<evidence type="ECO:0000313" key="2">
    <source>
        <dbReference type="Proteomes" id="UP000799640"/>
    </source>
</evidence>
<protein>
    <submittedName>
        <fullName evidence="1">Uncharacterized protein</fullName>
    </submittedName>
</protein>
<gene>
    <name evidence="1" type="ORF">EJ06DRAFT_529634</name>
</gene>
<organism evidence="1 2">
    <name type="scientific">Trichodelitschia bisporula</name>
    <dbReference type="NCBI Taxonomy" id="703511"/>
    <lineage>
        <taxon>Eukaryota</taxon>
        <taxon>Fungi</taxon>
        <taxon>Dikarya</taxon>
        <taxon>Ascomycota</taxon>
        <taxon>Pezizomycotina</taxon>
        <taxon>Dothideomycetes</taxon>
        <taxon>Dothideomycetes incertae sedis</taxon>
        <taxon>Phaeotrichales</taxon>
        <taxon>Phaeotrichaceae</taxon>
        <taxon>Trichodelitschia</taxon>
    </lineage>
</organism>
<sequence>MRCPMQTTKLPKLSGSLPIGVDTGKLPYTLPIPRPHCLFTALSSSEIPLCVNLTPNHFQSVFQRGHEVSIFDGHPEASIVTDANGGLWFEKRTGSLQRTNWLSLSIAKFMRSSTMHRGSGMRSVTCSRPGQVAPLCWFQPFCLRIAGGSGAFGCRELV</sequence>
<reference evidence="1" key="1">
    <citation type="journal article" date="2020" name="Stud. Mycol.">
        <title>101 Dothideomycetes genomes: a test case for predicting lifestyles and emergence of pathogens.</title>
        <authorList>
            <person name="Haridas S."/>
            <person name="Albert R."/>
            <person name="Binder M."/>
            <person name="Bloem J."/>
            <person name="Labutti K."/>
            <person name="Salamov A."/>
            <person name="Andreopoulos B."/>
            <person name="Baker S."/>
            <person name="Barry K."/>
            <person name="Bills G."/>
            <person name="Bluhm B."/>
            <person name="Cannon C."/>
            <person name="Castanera R."/>
            <person name="Culley D."/>
            <person name="Daum C."/>
            <person name="Ezra D."/>
            <person name="Gonzalez J."/>
            <person name="Henrissat B."/>
            <person name="Kuo A."/>
            <person name="Liang C."/>
            <person name="Lipzen A."/>
            <person name="Lutzoni F."/>
            <person name="Magnuson J."/>
            <person name="Mondo S."/>
            <person name="Nolan M."/>
            <person name="Ohm R."/>
            <person name="Pangilinan J."/>
            <person name="Park H.-J."/>
            <person name="Ramirez L."/>
            <person name="Alfaro M."/>
            <person name="Sun H."/>
            <person name="Tritt A."/>
            <person name="Yoshinaga Y."/>
            <person name="Zwiers L.-H."/>
            <person name="Turgeon B."/>
            <person name="Goodwin S."/>
            <person name="Spatafora J."/>
            <person name="Crous P."/>
            <person name="Grigoriev I."/>
        </authorList>
    </citation>
    <scope>NUCLEOTIDE SEQUENCE</scope>
    <source>
        <strain evidence="1">CBS 262.69</strain>
    </source>
</reference>
<dbReference type="Proteomes" id="UP000799640">
    <property type="component" value="Unassembled WGS sequence"/>
</dbReference>